<evidence type="ECO:0000256" key="1">
    <source>
        <dbReference type="SAM" id="MobiDB-lite"/>
    </source>
</evidence>
<protein>
    <submittedName>
        <fullName evidence="2">Uncharacterized protein</fullName>
    </submittedName>
</protein>
<dbReference type="Proteomes" id="UP001151002">
    <property type="component" value="Unassembled WGS sequence"/>
</dbReference>
<dbReference type="RefSeq" id="WP_267565900.1">
    <property type="nucleotide sequence ID" value="NZ_JAPNTZ010000009.1"/>
</dbReference>
<accession>A0ABT4B4U5</accession>
<name>A0ABT4B4U5_9ACTN</name>
<gene>
    <name evidence="2" type="ORF">OWR29_26270</name>
</gene>
<keyword evidence="3" id="KW-1185">Reference proteome</keyword>
<feature type="region of interest" description="Disordered" evidence="1">
    <location>
        <begin position="1"/>
        <end position="34"/>
    </location>
</feature>
<feature type="compositionally biased region" description="Low complexity" evidence="1">
    <location>
        <begin position="20"/>
        <end position="31"/>
    </location>
</feature>
<reference evidence="2" key="1">
    <citation type="submission" date="2022-11" db="EMBL/GenBank/DDBJ databases">
        <authorList>
            <person name="Somphong A."/>
            <person name="Phongsopitanun W."/>
        </authorList>
    </citation>
    <scope>NUCLEOTIDE SEQUENCE</scope>
    <source>
        <strain evidence="2">Pm04-4</strain>
    </source>
</reference>
<evidence type="ECO:0000313" key="2">
    <source>
        <dbReference type="EMBL" id="MCY1141518.1"/>
    </source>
</evidence>
<proteinExistence type="predicted"/>
<organism evidence="2 3">
    <name type="scientific">Paractinoplanes pyxinae</name>
    <dbReference type="NCBI Taxonomy" id="2997416"/>
    <lineage>
        <taxon>Bacteria</taxon>
        <taxon>Bacillati</taxon>
        <taxon>Actinomycetota</taxon>
        <taxon>Actinomycetes</taxon>
        <taxon>Micromonosporales</taxon>
        <taxon>Micromonosporaceae</taxon>
        <taxon>Paractinoplanes</taxon>
    </lineage>
</organism>
<comment type="caution">
    <text evidence="2">The sequence shown here is derived from an EMBL/GenBank/DDBJ whole genome shotgun (WGS) entry which is preliminary data.</text>
</comment>
<dbReference type="EMBL" id="JAPNTZ010000009">
    <property type="protein sequence ID" value="MCY1141518.1"/>
    <property type="molecule type" value="Genomic_DNA"/>
</dbReference>
<sequence length="260" mass="28301">MTTHTAARNGQRVPNPPAPAAAQPTSNSNPSVVRPTATITTMIVCLPDELSREPLTAHQLDPHFGVSGTLQPRFWAKPNLYLWQLRHLIGRTKAVKNQPEYCAGGPAKLLQLTGMRHAAGVGAGIRHQLWQQTVQGTRPAQPWVTFHTRHLTEPTKYSYEQAAADFWQQPRISAMRAHNAANVGTPLAVDELEMLQAGIAAYQHYSAMTAICGDALRTAEGANLAPASDAFANRVTYLEQAVRYLAGIENTGQRLVAVSL</sequence>
<evidence type="ECO:0000313" key="3">
    <source>
        <dbReference type="Proteomes" id="UP001151002"/>
    </source>
</evidence>